<evidence type="ECO:0000256" key="5">
    <source>
        <dbReference type="ARBA" id="ARBA00023239"/>
    </source>
</evidence>
<dbReference type="InterPro" id="IPR024083">
    <property type="entry name" value="Fumarase/histidase_N"/>
</dbReference>
<dbReference type="GO" id="GO:0005829">
    <property type="term" value="C:cytosol"/>
    <property type="evidence" value="ECO:0007669"/>
    <property type="project" value="TreeGrafter"/>
</dbReference>
<dbReference type="Proteomes" id="UP000003244">
    <property type="component" value="Unassembled WGS sequence"/>
</dbReference>
<sequence length="457" mass="51356">MKKLWGGRFQSETSNIMEDFNSSIGFDWKLYHYDIEGSKAHVKMLAETGIISREEAGLIIGGLEAIEADIDQGLVEFTSKHEDIHMNIEALLIEKIGQVGKKIHTARSRNDQVALDLKLYARQSVDKLSGLLKEWIDILVNMAEENIDTIMPGYTHLQRAQPISLAHFLMAHVEMARRDLLRLESWKSIHNTMPLGSGALAGTSFPIDRHMTAKDLGFEMPSMNSLDGVSDRDFVIDLLGACSVGMMHLSRLCEELIIWSSQEFAFVEMDDAYSTGSSMMPQKKNPDACELIRGKTGRVYGDLLTVLSMMKALPLAYNKDMQEDKEALFDGVETWTKALMVAKPMMKTLKVKKDNMLRATRQGFLNATDLADYLVKKGLTFRDSHRLVGEIVFDCIEKGIGLEDISLDDYKAYCDLIGEDIFDNIAIEACVESRQSLGGPSRDQVVNHIEFVRGWNV</sequence>
<evidence type="ECO:0000259" key="8">
    <source>
        <dbReference type="Pfam" id="PF14698"/>
    </source>
</evidence>
<evidence type="ECO:0000313" key="10">
    <source>
        <dbReference type="Proteomes" id="UP000003244"/>
    </source>
</evidence>
<dbReference type="InterPro" id="IPR009049">
    <property type="entry name" value="Argininosuccinate_lyase"/>
</dbReference>
<dbReference type="InterPro" id="IPR022761">
    <property type="entry name" value="Fumarate_lyase_N"/>
</dbReference>
<dbReference type="SUPFAM" id="SSF48557">
    <property type="entry name" value="L-aspartase-like"/>
    <property type="match status" value="1"/>
</dbReference>
<gene>
    <name evidence="6 9" type="primary">argH</name>
    <name evidence="9" type="ORF">HMPREF0634_1033</name>
</gene>
<dbReference type="RefSeq" id="WP_007791251.1">
    <property type="nucleotide sequence ID" value="NZ_ADGQ01000072.1"/>
</dbReference>
<dbReference type="Gene3D" id="1.20.200.10">
    <property type="entry name" value="Fumarase/aspartase (Central domain)"/>
    <property type="match status" value="1"/>
</dbReference>
<dbReference type="UniPathway" id="UPA00068">
    <property type="reaction ID" value="UER00114"/>
</dbReference>
<evidence type="ECO:0000256" key="2">
    <source>
        <dbReference type="ARBA" id="ARBA00012338"/>
    </source>
</evidence>
<keyword evidence="10" id="KW-1185">Reference proteome</keyword>
<evidence type="ECO:0000256" key="3">
    <source>
        <dbReference type="ARBA" id="ARBA00022571"/>
    </source>
</evidence>
<dbReference type="STRING" id="596315.HMPREF0634_1033"/>
<reference evidence="9 10" key="1">
    <citation type="submission" date="2010-08" db="EMBL/GenBank/DDBJ databases">
        <authorList>
            <person name="Harkins D.M."/>
            <person name="Madupu R."/>
            <person name="Durkin A.S."/>
            <person name="Torralba M."/>
            <person name="Methe B."/>
            <person name="Sutton G.G."/>
            <person name="Nelson K.E."/>
        </authorList>
    </citation>
    <scope>NUCLEOTIDE SEQUENCE [LARGE SCALE GENOMIC DNA]</scope>
    <source>
        <strain evidence="9 10">DSM 17678</strain>
    </source>
</reference>
<dbReference type="Gene3D" id="1.10.40.30">
    <property type="entry name" value="Fumarase/aspartase (C-terminal domain)"/>
    <property type="match status" value="1"/>
</dbReference>
<feature type="domain" description="Argininosuccinate lyase C-terminal" evidence="8">
    <location>
        <begin position="364"/>
        <end position="432"/>
    </location>
</feature>
<dbReference type="FunFam" id="1.20.200.10:FF:000015">
    <property type="entry name" value="argininosuccinate lyase isoform X2"/>
    <property type="match status" value="1"/>
</dbReference>
<proteinExistence type="inferred from homology"/>
<dbReference type="Pfam" id="PF14698">
    <property type="entry name" value="ASL_C2"/>
    <property type="match status" value="1"/>
</dbReference>
<dbReference type="PANTHER" id="PTHR43814">
    <property type="entry name" value="ARGININOSUCCINATE LYASE"/>
    <property type="match status" value="1"/>
</dbReference>
<dbReference type="GO" id="GO:0004056">
    <property type="term" value="F:argininosuccinate lyase activity"/>
    <property type="evidence" value="ECO:0007669"/>
    <property type="project" value="UniProtKB-UniRule"/>
</dbReference>
<dbReference type="NCBIfam" id="TIGR00838">
    <property type="entry name" value="argH"/>
    <property type="match status" value="1"/>
</dbReference>
<dbReference type="InterPro" id="IPR029419">
    <property type="entry name" value="Arg_succ_lyase_C"/>
</dbReference>
<dbReference type="FunFam" id="1.10.275.10:FF:000002">
    <property type="entry name" value="Argininosuccinate lyase"/>
    <property type="match status" value="1"/>
</dbReference>
<dbReference type="eggNOG" id="COG0165">
    <property type="taxonomic scope" value="Bacteria"/>
</dbReference>
<dbReference type="InterPro" id="IPR008948">
    <property type="entry name" value="L-Aspartase-like"/>
</dbReference>
<dbReference type="PRINTS" id="PR00145">
    <property type="entry name" value="ARGSUCLYASE"/>
</dbReference>
<dbReference type="Pfam" id="PF00206">
    <property type="entry name" value="Lyase_1"/>
    <property type="match status" value="1"/>
</dbReference>
<name>E0E543_9FIRM</name>
<keyword evidence="4 6" id="KW-0028">Amino-acid biosynthesis</keyword>
<keyword evidence="6" id="KW-0963">Cytoplasm</keyword>
<dbReference type="InterPro" id="IPR020557">
    <property type="entry name" value="Fumarate_lyase_CS"/>
</dbReference>
<dbReference type="PROSITE" id="PS00163">
    <property type="entry name" value="FUMARATE_LYASES"/>
    <property type="match status" value="1"/>
</dbReference>
<keyword evidence="5 6" id="KW-0456">Lyase</keyword>
<dbReference type="FunFam" id="1.10.40.30:FF:000001">
    <property type="entry name" value="Argininosuccinate lyase"/>
    <property type="match status" value="1"/>
</dbReference>
<dbReference type="Gene3D" id="1.10.275.10">
    <property type="entry name" value="Fumarase/aspartase (N-terminal domain)"/>
    <property type="match status" value="1"/>
</dbReference>
<evidence type="ECO:0000256" key="1">
    <source>
        <dbReference type="ARBA" id="ARBA00004941"/>
    </source>
</evidence>
<comment type="catalytic activity">
    <reaction evidence="6">
        <text>2-(N(omega)-L-arginino)succinate = fumarate + L-arginine</text>
        <dbReference type="Rhea" id="RHEA:24020"/>
        <dbReference type="ChEBI" id="CHEBI:29806"/>
        <dbReference type="ChEBI" id="CHEBI:32682"/>
        <dbReference type="ChEBI" id="CHEBI:57472"/>
        <dbReference type="EC" id="4.3.2.1"/>
    </reaction>
</comment>
<evidence type="ECO:0000259" key="7">
    <source>
        <dbReference type="Pfam" id="PF00206"/>
    </source>
</evidence>
<dbReference type="AlphaFoldDB" id="E0E543"/>
<dbReference type="EMBL" id="ADGQ01000072">
    <property type="protein sequence ID" value="EFM64006.1"/>
    <property type="molecule type" value="Genomic_DNA"/>
</dbReference>
<dbReference type="HAMAP" id="MF_00006">
    <property type="entry name" value="Arg_succ_lyase"/>
    <property type="match status" value="1"/>
</dbReference>
<comment type="similarity">
    <text evidence="6">Belongs to the lyase 1 family. Argininosuccinate lyase subfamily.</text>
</comment>
<evidence type="ECO:0000256" key="6">
    <source>
        <dbReference type="HAMAP-Rule" id="MF_00006"/>
    </source>
</evidence>
<dbReference type="GeneID" id="84801418"/>
<evidence type="ECO:0000313" key="9">
    <source>
        <dbReference type="EMBL" id="EFM64006.1"/>
    </source>
</evidence>
<dbReference type="PANTHER" id="PTHR43814:SF1">
    <property type="entry name" value="ARGININOSUCCINATE LYASE"/>
    <property type="match status" value="1"/>
</dbReference>
<dbReference type="OrthoDB" id="9769623at2"/>
<dbReference type="PRINTS" id="PR00149">
    <property type="entry name" value="FUMRATELYASE"/>
</dbReference>
<evidence type="ECO:0000256" key="4">
    <source>
        <dbReference type="ARBA" id="ARBA00022605"/>
    </source>
</evidence>
<keyword evidence="3 6" id="KW-0055">Arginine biosynthesis</keyword>
<dbReference type="InterPro" id="IPR000362">
    <property type="entry name" value="Fumarate_lyase_fam"/>
</dbReference>
<comment type="subcellular location">
    <subcellularLocation>
        <location evidence="6">Cytoplasm</location>
    </subcellularLocation>
</comment>
<dbReference type="CDD" id="cd01359">
    <property type="entry name" value="Argininosuccinate_lyase"/>
    <property type="match status" value="1"/>
</dbReference>
<dbReference type="GO" id="GO:0042450">
    <property type="term" value="P:L-arginine biosynthetic process via ornithine"/>
    <property type="evidence" value="ECO:0007669"/>
    <property type="project" value="UniProtKB-UniRule"/>
</dbReference>
<protein>
    <recommendedName>
        <fullName evidence="2 6">Argininosuccinate lyase</fullName>
        <shortName evidence="6">ASAL</shortName>
        <ecNumber evidence="2 6">4.3.2.1</ecNumber>
    </recommendedName>
    <alternativeName>
        <fullName evidence="6">Arginosuccinase</fullName>
    </alternativeName>
</protein>
<organism evidence="9 10">
    <name type="scientific">Peptostreptococcus stomatis DSM 17678</name>
    <dbReference type="NCBI Taxonomy" id="596315"/>
    <lineage>
        <taxon>Bacteria</taxon>
        <taxon>Bacillati</taxon>
        <taxon>Bacillota</taxon>
        <taxon>Clostridia</taxon>
        <taxon>Peptostreptococcales</taxon>
        <taxon>Peptostreptococcaceae</taxon>
        <taxon>Peptostreptococcus</taxon>
    </lineage>
</organism>
<dbReference type="EC" id="4.3.2.1" evidence="2 6"/>
<comment type="caution">
    <text evidence="9">The sequence shown here is derived from an EMBL/GenBank/DDBJ whole genome shotgun (WGS) entry which is preliminary data.</text>
</comment>
<accession>E0E543</accession>
<feature type="domain" description="Fumarate lyase N-terminal" evidence="7">
    <location>
        <begin position="7"/>
        <end position="301"/>
    </location>
</feature>
<comment type="pathway">
    <text evidence="1 6">Amino-acid biosynthesis; L-arginine biosynthesis; L-arginine from L-ornithine and carbamoyl phosphate: step 3/3.</text>
</comment>